<dbReference type="EMBL" id="KI631506">
    <property type="protein sequence ID" value="EYU27073.1"/>
    <property type="molecule type" value="Genomic_DNA"/>
</dbReference>
<evidence type="ECO:0000256" key="1">
    <source>
        <dbReference type="PROSITE-ProRule" id="PRU00176"/>
    </source>
</evidence>
<organism evidence="4 5">
    <name type="scientific">Erythranthe guttata</name>
    <name type="common">Yellow monkey flower</name>
    <name type="synonym">Mimulus guttatus</name>
    <dbReference type="NCBI Taxonomy" id="4155"/>
    <lineage>
        <taxon>Eukaryota</taxon>
        <taxon>Viridiplantae</taxon>
        <taxon>Streptophyta</taxon>
        <taxon>Embryophyta</taxon>
        <taxon>Tracheophyta</taxon>
        <taxon>Spermatophyta</taxon>
        <taxon>Magnoliopsida</taxon>
        <taxon>eudicotyledons</taxon>
        <taxon>Gunneridae</taxon>
        <taxon>Pentapetalae</taxon>
        <taxon>asterids</taxon>
        <taxon>lamiids</taxon>
        <taxon>Lamiales</taxon>
        <taxon>Phrymaceae</taxon>
        <taxon>Erythranthe</taxon>
    </lineage>
</organism>
<dbReference type="GO" id="GO:0005737">
    <property type="term" value="C:cytoplasm"/>
    <property type="evidence" value="ECO:0000318"/>
    <property type="project" value="GO_Central"/>
</dbReference>
<dbReference type="Pfam" id="PF00076">
    <property type="entry name" value="RRM_1"/>
    <property type="match status" value="1"/>
</dbReference>
<dbReference type="Pfam" id="PF01480">
    <property type="entry name" value="PWI"/>
    <property type="match status" value="1"/>
</dbReference>
<feature type="domain" description="RRM" evidence="3">
    <location>
        <begin position="540"/>
        <end position="617"/>
    </location>
</feature>
<proteinExistence type="predicted"/>
<dbReference type="GO" id="GO:0005634">
    <property type="term" value="C:nucleus"/>
    <property type="evidence" value="ECO:0000318"/>
    <property type="project" value="GO_Central"/>
</dbReference>
<dbReference type="SUPFAM" id="SSF54928">
    <property type="entry name" value="RNA-binding domain, RBD"/>
    <property type="match status" value="1"/>
</dbReference>
<dbReference type="Proteomes" id="UP000030748">
    <property type="component" value="Unassembled WGS sequence"/>
</dbReference>
<accession>A0A022QIK8</accession>
<dbReference type="InterPro" id="IPR012677">
    <property type="entry name" value="Nucleotide-bd_a/b_plait_sf"/>
</dbReference>
<dbReference type="SMART" id="SM00360">
    <property type="entry name" value="RRM"/>
    <property type="match status" value="1"/>
</dbReference>
<evidence type="ECO:0000313" key="5">
    <source>
        <dbReference type="Proteomes" id="UP000030748"/>
    </source>
</evidence>
<feature type="compositionally biased region" description="Polar residues" evidence="2">
    <location>
        <begin position="496"/>
        <end position="506"/>
    </location>
</feature>
<feature type="compositionally biased region" description="Basic and acidic residues" evidence="2">
    <location>
        <begin position="691"/>
        <end position="704"/>
    </location>
</feature>
<feature type="compositionally biased region" description="Polar residues" evidence="2">
    <location>
        <begin position="515"/>
        <end position="528"/>
    </location>
</feature>
<protein>
    <recommendedName>
        <fullName evidence="3">RRM domain-containing protein</fullName>
    </recommendedName>
</protein>
<keyword evidence="5" id="KW-1185">Reference proteome</keyword>
<dbReference type="STRING" id="4155.A0A022QIK8"/>
<dbReference type="Gene3D" id="1.20.1390.10">
    <property type="entry name" value="PWI domain"/>
    <property type="match status" value="1"/>
</dbReference>
<name>A0A022QIK8_ERYGU</name>
<dbReference type="InterPro" id="IPR002483">
    <property type="entry name" value="PWI_dom"/>
</dbReference>
<feature type="region of interest" description="Disordered" evidence="2">
    <location>
        <begin position="654"/>
        <end position="704"/>
    </location>
</feature>
<feature type="compositionally biased region" description="Polar residues" evidence="2">
    <location>
        <begin position="151"/>
        <end position="166"/>
    </location>
</feature>
<evidence type="ECO:0000259" key="3">
    <source>
        <dbReference type="PROSITE" id="PS50102"/>
    </source>
</evidence>
<dbReference type="eggNOG" id="KOG3702">
    <property type="taxonomic scope" value="Eukaryota"/>
</dbReference>
<dbReference type="PANTHER" id="PTHR14738">
    <property type="entry name" value="ZINC FINGER CCCH DOMAIN-CONTAINING PROTEIN 14"/>
    <property type="match status" value="1"/>
</dbReference>
<sequence length="704" mass="79563">MEKENDDRTFRTDFTSEGVSRLREQVNEKLKEFMGDYTDDTLVEYVIVLLKNGRRKDEAKSELNVFLGDDSDSFVSWLWDHLGSNLSLYVQTPELRPDGAQQINSAAGKPDEGTELQQMDSDAQKERKTSGKRRKREWRGLVRDTDETENPFAQGSVPDNINVQTEPRQKVDRTERSLSSRPMTEKKRRRHEERRPGKEVSEATASAPRRLLQFAVRDAVATSMPRLRSVISTATGGSFLEERAHRNQPRLLTATSAAHKAVAEAAEDAVKIRPPHNVFDRLGRATDISNTTDHLIEYRGLAEDGGVIGDFGDERFEIDLAYTQPSDDIMQQEMNLLPYYDDTVMSSDVRYVPEDYEDYRQQSDDNMLEETNLLDYYDDTIISSDLRYEIEDYVDFDVMDNRTANIYQPDTYHEEWVEDSLMLQNSVTEGTEERMRRRRIDLDQPAPRKIASSVNLSTRKPQYEKVRKVAEKMDNRKVIPDSNTVAAKSQARLMKKNNNPKVTLSGNAKPATAPQHESQQTQTPTGLRSTGPPVEDADSRTIFVSNVHFAATKDSLARHFNKSGEVLKVIISTDPTTGQPMGSAYIEFTRKEASEQALSFDGTSFMSRILKIVKKSSAQVEAASPVIWWPPRNTARVPFAGGVPRLYRPRIPIKHGGGGRSLQWKRGGAQPNVNPSRGGGAMPPSSTAWDSTERSITRARTEMT</sequence>
<gene>
    <name evidence="4" type="ORF">MIMGU_mgv1a002184mg</name>
</gene>
<reference evidence="4 5" key="1">
    <citation type="journal article" date="2013" name="Proc. Natl. Acad. Sci. U.S.A.">
        <title>Fine-scale variation in meiotic recombination in Mimulus inferred from population shotgun sequencing.</title>
        <authorList>
            <person name="Hellsten U."/>
            <person name="Wright K.M."/>
            <person name="Jenkins J."/>
            <person name="Shu S."/>
            <person name="Yuan Y."/>
            <person name="Wessler S.R."/>
            <person name="Schmutz J."/>
            <person name="Willis J.H."/>
            <person name="Rokhsar D.S."/>
        </authorList>
    </citation>
    <scope>NUCLEOTIDE SEQUENCE [LARGE SCALE GENOMIC DNA]</scope>
    <source>
        <strain evidence="5">cv. DUN x IM62</strain>
    </source>
</reference>
<feature type="region of interest" description="Disordered" evidence="2">
    <location>
        <begin position="491"/>
        <end position="535"/>
    </location>
</feature>
<dbReference type="Gene3D" id="3.30.70.330">
    <property type="match status" value="1"/>
</dbReference>
<dbReference type="InterPro" id="IPR000504">
    <property type="entry name" value="RRM_dom"/>
</dbReference>
<feature type="compositionally biased region" description="Basic and acidic residues" evidence="2">
    <location>
        <begin position="167"/>
        <end position="178"/>
    </location>
</feature>
<dbReference type="AlphaFoldDB" id="A0A022QIK8"/>
<dbReference type="PROSITE" id="PS50102">
    <property type="entry name" value="RRM"/>
    <property type="match status" value="1"/>
</dbReference>
<dbReference type="GO" id="GO:0043488">
    <property type="term" value="P:regulation of mRNA stability"/>
    <property type="evidence" value="ECO:0000318"/>
    <property type="project" value="GO_Central"/>
</dbReference>
<dbReference type="FunFam" id="1.20.1390.10:FF:000005">
    <property type="entry name" value="RNA binding (RRM/RBD/RNP motifs) family protein"/>
    <property type="match status" value="1"/>
</dbReference>
<evidence type="ECO:0000256" key="2">
    <source>
        <dbReference type="SAM" id="MobiDB-lite"/>
    </source>
</evidence>
<evidence type="ECO:0000313" key="4">
    <source>
        <dbReference type="EMBL" id="EYU27073.1"/>
    </source>
</evidence>
<dbReference type="GO" id="GO:0008143">
    <property type="term" value="F:poly(A) binding"/>
    <property type="evidence" value="ECO:0000318"/>
    <property type="project" value="GO_Central"/>
</dbReference>
<dbReference type="InterPro" id="IPR040366">
    <property type="entry name" value="Nab2/ZC3H14"/>
</dbReference>
<dbReference type="InterPro" id="IPR035979">
    <property type="entry name" value="RBD_domain_sf"/>
</dbReference>
<feature type="region of interest" description="Disordered" evidence="2">
    <location>
        <begin position="100"/>
        <end position="206"/>
    </location>
</feature>
<dbReference type="PANTHER" id="PTHR14738:SF32">
    <property type="entry name" value="RNA BINDING (RRM_RBD_RNP MOTIFS) FAMILY PROTEIN"/>
    <property type="match status" value="1"/>
</dbReference>
<keyword evidence="1" id="KW-0694">RNA-binding</keyword>